<dbReference type="Gene3D" id="1.20.272.10">
    <property type="match status" value="1"/>
</dbReference>
<dbReference type="GO" id="GO:0003887">
    <property type="term" value="F:DNA-directed DNA polymerase activity"/>
    <property type="evidence" value="ECO:0007669"/>
    <property type="project" value="UniProtKB-EC"/>
</dbReference>
<dbReference type="PANTHER" id="PTHR34388">
    <property type="entry name" value="DNA POLYMERASE III SUBUNIT DELTA"/>
    <property type="match status" value="1"/>
</dbReference>
<comment type="caution">
    <text evidence="11">The sequence shown here is derived from an EMBL/GenBank/DDBJ whole genome shotgun (WGS) entry which is preliminary data.</text>
</comment>
<dbReference type="SUPFAM" id="SSF52540">
    <property type="entry name" value="P-loop containing nucleoside triphosphate hydrolases"/>
    <property type="match status" value="1"/>
</dbReference>
<name>A0ABT9JSG4_9PROT</name>
<keyword evidence="6" id="KW-0239">DNA-directed DNA polymerase</keyword>
<dbReference type="InterPro" id="IPR027417">
    <property type="entry name" value="P-loop_NTPase"/>
</dbReference>
<dbReference type="EMBL" id="JAVCAP010000014">
    <property type="protein sequence ID" value="MDP8567502.1"/>
    <property type="molecule type" value="Genomic_DNA"/>
</dbReference>
<reference evidence="12" key="1">
    <citation type="journal article" date="2019" name="Int. J. Syst. Evol. Microbiol.">
        <title>The Global Catalogue of Microorganisms (GCM) 10K type strain sequencing project: providing services to taxonomists for standard genome sequencing and annotation.</title>
        <authorList>
            <consortium name="The Broad Institute Genomics Platform"/>
            <consortium name="The Broad Institute Genome Sequencing Center for Infectious Disease"/>
            <person name="Wu L."/>
            <person name="Ma J."/>
        </authorList>
    </citation>
    <scope>NUCLEOTIDE SEQUENCE [LARGE SCALE GENOMIC DNA]</scope>
    <source>
        <strain evidence="12">VKM B-3159</strain>
    </source>
</reference>
<evidence type="ECO:0000256" key="6">
    <source>
        <dbReference type="ARBA" id="ARBA00022932"/>
    </source>
</evidence>
<dbReference type="RefSeq" id="WP_306389228.1">
    <property type="nucleotide sequence ID" value="NZ_JAVCAP010000014.1"/>
</dbReference>
<dbReference type="InterPro" id="IPR008921">
    <property type="entry name" value="DNA_pol3_clamp-load_cplx_C"/>
</dbReference>
<dbReference type="Pfam" id="PF06144">
    <property type="entry name" value="DNA_pol3_delta"/>
    <property type="match status" value="1"/>
</dbReference>
<evidence type="ECO:0000259" key="10">
    <source>
        <dbReference type="Pfam" id="PF21694"/>
    </source>
</evidence>
<evidence type="ECO:0000313" key="11">
    <source>
        <dbReference type="EMBL" id="MDP8567502.1"/>
    </source>
</evidence>
<accession>A0ABT9JSG4</accession>
<feature type="domain" description="DNA polymerase III delta subunit-like C-terminal" evidence="10">
    <location>
        <begin position="214"/>
        <end position="312"/>
    </location>
</feature>
<comment type="catalytic activity">
    <reaction evidence="8">
        <text>DNA(n) + a 2'-deoxyribonucleoside 5'-triphosphate = DNA(n+1) + diphosphate</text>
        <dbReference type="Rhea" id="RHEA:22508"/>
        <dbReference type="Rhea" id="RHEA-COMP:17339"/>
        <dbReference type="Rhea" id="RHEA-COMP:17340"/>
        <dbReference type="ChEBI" id="CHEBI:33019"/>
        <dbReference type="ChEBI" id="CHEBI:61560"/>
        <dbReference type="ChEBI" id="CHEBI:173112"/>
        <dbReference type="EC" id="2.7.7.7"/>
    </reaction>
</comment>
<feature type="domain" description="DNA polymerase III delta N-terminal" evidence="9">
    <location>
        <begin position="20"/>
        <end position="134"/>
    </location>
</feature>
<dbReference type="Gene3D" id="1.10.8.60">
    <property type="match status" value="1"/>
</dbReference>
<dbReference type="SUPFAM" id="SSF48019">
    <property type="entry name" value="post-AAA+ oligomerization domain-like"/>
    <property type="match status" value="1"/>
</dbReference>
<comment type="similarity">
    <text evidence="7">Belongs to the DNA polymerase HolA subunit family.</text>
</comment>
<dbReference type="Pfam" id="PF21694">
    <property type="entry name" value="DNA_pol3_delta_C"/>
    <property type="match status" value="1"/>
</dbReference>
<dbReference type="InterPro" id="IPR010372">
    <property type="entry name" value="DNA_pol3_delta_N"/>
</dbReference>
<dbReference type="EC" id="2.7.7.7" evidence="1"/>
<dbReference type="Proteomes" id="UP001225906">
    <property type="component" value="Unassembled WGS sequence"/>
</dbReference>
<evidence type="ECO:0000256" key="4">
    <source>
        <dbReference type="ARBA" id="ARBA00022695"/>
    </source>
</evidence>
<protein>
    <recommendedName>
        <fullName evidence="2">DNA polymerase III subunit delta</fullName>
        <ecNumber evidence="1">2.7.7.7</ecNumber>
    </recommendedName>
</protein>
<dbReference type="PANTHER" id="PTHR34388:SF1">
    <property type="entry name" value="DNA POLYMERASE III SUBUNIT DELTA"/>
    <property type="match status" value="1"/>
</dbReference>
<proteinExistence type="inferred from homology"/>
<evidence type="ECO:0000259" key="9">
    <source>
        <dbReference type="Pfam" id="PF06144"/>
    </source>
</evidence>
<evidence type="ECO:0000256" key="8">
    <source>
        <dbReference type="ARBA" id="ARBA00049244"/>
    </source>
</evidence>
<dbReference type="InterPro" id="IPR048466">
    <property type="entry name" value="DNA_pol3_delta-like_C"/>
</dbReference>
<evidence type="ECO:0000256" key="7">
    <source>
        <dbReference type="ARBA" id="ARBA00034754"/>
    </source>
</evidence>
<keyword evidence="4 11" id="KW-0548">Nucleotidyltransferase</keyword>
<evidence type="ECO:0000256" key="1">
    <source>
        <dbReference type="ARBA" id="ARBA00012417"/>
    </source>
</evidence>
<organism evidence="11 12">
    <name type="scientific">Methylophilus aquaticus</name>
    <dbReference type="NCBI Taxonomy" id="1971610"/>
    <lineage>
        <taxon>Bacteria</taxon>
        <taxon>Pseudomonadati</taxon>
        <taxon>Pseudomonadota</taxon>
        <taxon>Betaproteobacteria</taxon>
        <taxon>Nitrosomonadales</taxon>
        <taxon>Methylophilaceae</taxon>
        <taxon>Methylophilus</taxon>
    </lineage>
</organism>
<evidence type="ECO:0000256" key="5">
    <source>
        <dbReference type="ARBA" id="ARBA00022705"/>
    </source>
</evidence>
<sequence length="349" mass="38686">MRIQAAQLAQYLPPKQQLFILAGDEPLSITESLDQIRAAARQQGAQERASFTVERYFNWQQISQFLQSFSLFAEKRILEINIPTGKPGVDGAKALQQLATHPVEDTTIIITLPAPDRDMTNSGWYEALSQQGVLLVQNQVPLAQLPDWIGQRLALQQQSADESSRRFIAEQVEGNLLAAHQEIQKLGLLYPAGALSDEAIRQCVLNVARFDVSQLGEAMLQGDPARTLRIIEGLREEGETAVAVMNPLIWLFRPLLQVRLAMQQGQSAQTAMTQARLFGDRQVLVKRALDLLPHKPVEAAVQKLAEIDRIAKGVGQGDAWLELSRLSTGIARIAANRKTGQHRSANRAR</sequence>
<keyword evidence="3 11" id="KW-0808">Transferase</keyword>
<dbReference type="InterPro" id="IPR005790">
    <property type="entry name" value="DNA_polIII_delta"/>
</dbReference>
<dbReference type="Gene3D" id="3.40.50.300">
    <property type="entry name" value="P-loop containing nucleotide triphosphate hydrolases"/>
    <property type="match status" value="1"/>
</dbReference>
<dbReference type="CDD" id="cd18138">
    <property type="entry name" value="HLD_clamp_pol_III_delta"/>
    <property type="match status" value="1"/>
</dbReference>
<keyword evidence="5" id="KW-0235">DNA replication</keyword>
<evidence type="ECO:0000256" key="2">
    <source>
        <dbReference type="ARBA" id="ARBA00017703"/>
    </source>
</evidence>
<dbReference type="NCBIfam" id="TIGR01128">
    <property type="entry name" value="holA"/>
    <property type="match status" value="1"/>
</dbReference>
<keyword evidence="12" id="KW-1185">Reference proteome</keyword>
<evidence type="ECO:0000256" key="3">
    <source>
        <dbReference type="ARBA" id="ARBA00022679"/>
    </source>
</evidence>
<evidence type="ECO:0000313" key="12">
    <source>
        <dbReference type="Proteomes" id="UP001225906"/>
    </source>
</evidence>
<gene>
    <name evidence="11" type="primary">holA</name>
    <name evidence="11" type="ORF">Q9291_06545</name>
</gene>